<evidence type="ECO:0000256" key="4">
    <source>
        <dbReference type="PIRNR" id="PIRNR038800"/>
    </source>
</evidence>
<keyword evidence="6" id="KW-0808">Transferase</keyword>
<dbReference type="InterPro" id="IPR015424">
    <property type="entry name" value="PyrdxlP-dep_Trfase"/>
</dbReference>
<reference evidence="6 7" key="1">
    <citation type="submission" date="2019-03" db="EMBL/GenBank/DDBJ databases">
        <title>Genomics of glacier-inhabiting Cryobacterium strains.</title>
        <authorList>
            <person name="Liu Q."/>
            <person name="Xin Y.-H."/>
        </authorList>
    </citation>
    <scope>NUCLEOTIDE SEQUENCE [LARGE SCALE GENOMIC DNA]</scope>
    <source>
        <strain evidence="6 7">Sr59</strain>
    </source>
</reference>
<dbReference type="PIRSF" id="PIRSF038800">
    <property type="entry name" value="KYNU"/>
    <property type="match status" value="1"/>
</dbReference>
<evidence type="ECO:0000256" key="3">
    <source>
        <dbReference type="ARBA" id="ARBA00022898"/>
    </source>
</evidence>
<dbReference type="GO" id="GO:0030429">
    <property type="term" value="F:kynureninase activity"/>
    <property type="evidence" value="ECO:0007669"/>
    <property type="project" value="UniProtKB-EC"/>
</dbReference>
<dbReference type="InterPro" id="IPR015421">
    <property type="entry name" value="PyrdxlP-dep_Trfase_major"/>
</dbReference>
<dbReference type="InterPro" id="IPR015422">
    <property type="entry name" value="PyrdxlP-dep_Trfase_small"/>
</dbReference>
<sequence length="439" mass="46764">MTQHDTTVADGLDAHLAFARRMDRIDGLAHYRRRFVGLDDSTVDADPDAPSIVYLDGNSLGRPTIASVERITEFLGTAWGTRLIRGWDDEWMELPLTIGDALGRAALGAAPGQVYIGDSTTVTLYKLARAAVDSLPARSEIVLDTDNFPTDRYVLAGIAAERGLTLRWIESSTTGGVTVEQVRAVVGPQTALVVLSHVAYRSGFLADVPSITAAVHEAGALVLWDLCHSAGSVPVNLDLDGVDLAVGCSYKYLNGGPGAPAYGYVRAELQPDLSQPIQGWMGAADVFAMGPEYVPATGIRRFMSGTPAIVGMLAMQDTIAMIDEVGIKAVRAKSVALTEFALELVDAWLAPLGVTVASPREHTHRGGHITVNHPAMRQVTRILWEHDVIPDFRAPEGLRIGLSPLSTSFVETYQGVAAVRDVLRGILLGQAGLAPAGGL</sequence>
<proteinExistence type="inferred from homology"/>
<keyword evidence="3 4" id="KW-0663">Pyridoxal phosphate</keyword>
<dbReference type="Pfam" id="PF00266">
    <property type="entry name" value="Aminotran_5"/>
    <property type="match status" value="1"/>
</dbReference>
<comment type="similarity">
    <text evidence="4">Belongs to the kynureninase family.</text>
</comment>
<keyword evidence="6" id="KW-0032">Aminotransferase</keyword>
<dbReference type="RefSeq" id="WP_134642372.1">
    <property type="nucleotide sequence ID" value="NZ_SOHM01000040.1"/>
</dbReference>
<comment type="pathway">
    <text evidence="4">Amino-acid degradation; L-kynurenine degradation; L-alanine and anthranilate from L-kynurenine: step 1/1.</text>
</comment>
<dbReference type="GO" id="GO:0043420">
    <property type="term" value="P:anthranilate metabolic process"/>
    <property type="evidence" value="ECO:0007669"/>
    <property type="project" value="TreeGrafter"/>
</dbReference>
<dbReference type="AlphaFoldDB" id="A0A4R9BHX9"/>
<comment type="cofactor">
    <cofactor evidence="4">
        <name>pyridoxal 5'-phosphate</name>
        <dbReference type="ChEBI" id="CHEBI:597326"/>
    </cofactor>
</comment>
<keyword evidence="1 4" id="KW-0662">Pyridine nucleotide biosynthesis</keyword>
<dbReference type="Gene3D" id="3.40.640.10">
    <property type="entry name" value="Type I PLP-dependent aspartate aminotransferase-like (Major domain)"/>
    <property type="match status" value="1"/>
</dbReference>
<dbReference type="GO" id="GO:0005737">
    <property type="term" value="C:cytoplasm"/>
    <property type="evidence" value="ECO:0007669"/>
    <property type="project" value="InterPro"/>
</dbReference>
<comment type="catalytic activity">
    <reaction evidence="4">
        <text>3-hydroxy-L-kynurenine + H2O = 3-hydroxyanthranilate + L-alanine + H(+)</text>
        <dbReference type="Rhea" id="RHEA:25143"/>
        <dbReference type="ChEBI" id="CHEBI:15377"/>
        <dbReference type="ChEBI" id="CHEBI:15378"/>
        <dbReference type="ChEBI" id="CHEBI:36559"/>
        <dbReference type="ChEBI" id="CHEBI:57972"/>
        <dbReference type="ChEBI" id="CHEBI:58125"/>
        <dbReference type="EC" id="3.7.1.3"/>
    </reaction>
</comment>
<dbReference type="GO" id="GO:0019441">
    <property type="term" value="P:L-tryptophan catabolic process to kynurenine"/>
    <property type="evidence" value="ECO:0007669"/>
    <property type="project" value="TreeGrafter"/>
</dbReference>
<dbReference type="GO" id="GO:0009435">
    <property type="term" value="P:NAD+ biosynthetic process"/>
    <property type="evidence" value="ECO:0007669"/>
    <property type="project" value="UniProtKB-UniPathway"/>
</dbReference>
<evidence type="ECO:0000256" key="2">
    <source>
        <dbReference type="ARBA" id="ARBA00022801"/>
    </source>
</evidence>
<comment type="subunit">
    <text evidence="4">Homodimer.</text>
</comment>
<accession>A0A4R9BHX9</accession>
<comment type="caution">
    <text evidence="6">The sequence shown here is derived from an EMBL/GenBank/DDBJ whole genome shotgun (WGS) entry which is preliminary data.</text>
</comment>
<keyword evidence="7" id="KW-1185">Reference proteome</keyword>
<dbReference type="InterPro" id="IPR000192">
    <property type="entry name" value="Aminotrans_V_dom"/>
</dbReference>
<dbReference type="OrthoDB" id="9812626at2"/>
<gene>
    <name evidence="6" type="ORF">E3T61_18770</name>
</gene>
<dbReference type="EMBL" id="SOHM01000040">
    <property type="protein sequence ID" value="TFD84504.1"/>
    <property type="molecule type" value="Genomic_DNA"/>
</dbReference>
<comment type="catalytic activity">
    <reaction evidence="4">
        <text>L-kynurenine + H2O = anthranilate + L-alanine + H(+)</text>
        <dbReference type="Rhea" id="RHEA:16813"/>
        <dbReference type="ChEBI" id="CHEBI:15377"/>
        <dbReference type="ChEBI" id="CHEBI:15378"/>
        <dbReference type="ChEBI" id="CHEBI:16567"/>
        <dbReference type="ChEBI" id="CHEBI:57959"/>
        <dbReference type="ChEBI" id="CHEBI:57972"/>
        <dbReference type="EC" id="3.7.1.3"/>
    </reaction>
</comment>
<protein>
    <recommendedName>
        <fullName evidence="4">Kynureninase</fullName>
        <ecNumber evidence="4">3.7.1.3</ecNumber>
    </recommendedName>
</protein>
<keyword evidence="2 4" id="KW-0378">Hydrolase</keyword>
<evidence type="ECO:0000259" key="5">
    <source>
        <dbReference type="Pfam" id="PF00266"/>
    </source>
</evidence>
<evidence type="ECO:0000256" key="1">
    <source>
        <dbReference type="ARBA" id="ARBA00022642"/>
    </source>
</evidence>
<dbReference type="InterPro" id="IPR010111">
    <property type="entry name" value="Kynureninase"/>
</dbReference>
<dbReference type="PANTHER" id="PTHR14084">
    <property type="entry name" value="KYNURENINASE"/>
    <property type="match status" value="1"/>
</dbReference>
<dbReference type="UniPathway" id="UPA00334">
    <property type="reaction ID" value="UER00455"/>
</dbReference>
<evidence type="ECO:0000313" key="7">
    <source>
        <dbReference type="Proteomes" id="UP000298468"/>
    </source>
</evidence>
<dbReference type="Gene3D" id="3.90.1150.10">
    <property type="entry name" value="Aspartate Aminotransferase, domain 1"/>
    <property type="match status" value="1"/>
</dbReference>
<name>A0A4R9BHX9_9MICO</name>
<dbReference type="GO" id="GO:0097053">
    <property type="term" value="P:L-kynurenine catabolic process"/>
    <property type="evidence" value="ECO:0007669"/>
    <property type="project" value="UniProtKB-UniPathway"/>
</dbReference>
<dbReference type="GO" id="GO:0008483">
    <property type="term" value="F:transaminase activity"/>
    <property type="evidence" value="ECO:0007669"/>
    <property type="project" value="UniProtKB-KW"/>
</dbReference>
<dbReference type="PANTHER" id="PTHR14084:SF0">
    <property type="entry name" value="KYNURENINASE"/>
    <property type="match status" value="1"/>
</dbReference>
<evidence type="ECO:0000313" key="6">
    <source>
        <dbReference type="EMBL" id="TFD84504.1"/>
    </source>
</evidence>
<organism evidence="6 7">
    <name type="scientific">Cryobacterium lactosi</name>
    <dbReference type="NCBI Taxonomy" id="1259202"/>
    <lineage>
        <taxon>Bacteria</taxon>
        <taxon>Bacillati</taxon>
        <taxon>Actinomycetota</taxon>
        <taxon>Actinomycetes</taxon>
        <taxon>Micrococcales</taxon>
        <taxon>Microbacteriaceae</taxon>
        <taxon>Cryobacterium</taxon>
    </lineage>
</organism>
<dbReference type="EC" id="3.7.1.3" evidence="4"/>
<dbReference type="Proteomes" id="UP000298468">
    <property type="component" value="Unassembled WGS sequence"/>
</dbReference>
<feature type="domain" description="Aminotransferase class V" evidence="5">
    <location>
        <begin position="118"/>
        <end position="375"/>
    </location>
</feature>
<comment type="function">
    <text evidence="4">Catalyzes the cleavage of L-kynurenine (L-Kyn) and L-3-hydroxykynurenine (L-3OHKyn) into anthranilic acid (AA) and 3-hydroxyanthranilic acid (3-OHAA), respectively.</text>
</comment>
<dbReference type="SUPFAM" id="SSF53383">
    <property type="entry name" value="PLP-dependent transferases"/>
    <property type="match status" value="1"/>
</dbReference>
<comment type="pathway">
    <text evidence="4">Cofactor biosynthesis; NAD(+) biosynthesis; quinolinate from L-kynurenine: step 2/3.</text>
</comment>
<dbReference type="UniPathway" id="UPA00253">
    <property type="reaction ID" value="UER00329"/>
</dbReference>
<dbReference type="GO" id="GO:0030170">
    <property type="term" value="F:pyridoxal phosphate binding"/>
    <property type="evidence" value="ECO:0007669"/>
    <property type="project" value="InterPro"/>
</dbReference>